<feature type="region of interest" description="Disordered" evidence="1">
    <location>
        <begin position="81"/>
        <end position="111"/>
    </location>
</feature>
<organism evidence="2 3">
    <name type="scientific">Acropora cervicornis</name>
    <name type="common">Staghorn coral</name>
    <dbReference type="NCBI Taxonomy" id="6130"/>
    <lineage>
        <taxon>Eukaryota</taxon>
        <taxon>Metazoa</taxon>
        <taxon>Cnidaria</taxon>
        <taxon>Anthozoa</taxon>
        <taxon>Hexacorallia</taxon>
        <taxon>Scleractinia</taxon>
        <taxon>Astrocoeniina</taxon>
        <taxon>Acroporidae</taxon>
        <taxon>Acropora</taxon>
    </lineage>
</organism>
<feature type="compositionally biased region" description="Basic and acidic residues" evidence="1">
    <location>
        <begin position="168"/>
        <end position="178"/>
    </location>
</feature>
<evidence type="ECO:0000313" key="3">
    <source>
        <dbReference type="Proteomes" id="UP001249851"/>
    </source>
</evidence>
<name>A0AAD9QYI2_ACRCE</name>
<sequence>MSQSTTSDARERIPKSPCARHLEFAKISGSRRKCYFSSNSDTRRQRGEKNMVSPKVKHKKSSSLRFQENSLYQSFFGENAGKDASSKFPNPSQNTMQETREDHRSEIVTSPYNPQNATIRCYALYRGMLKQSTYQDDHTTKKTTLDVKRVPSGRKGSSNAAVIAEAPEYTRERHRKGELSQIASKANDIYSESSQLRSRDDSKIKTQSPRRIYIREISKGAIVDEIVDIKDQRDWETLNFLTPLHRISSKSGQTSNRLYLGDLVNFGIYYYPKSKG</sequence>
<feature type="compositionally biased region" description="Polar residues" evidence="1">
    <location>
        <begin position="87"/>
        <end position="97"/>
    </location>
</feature>
<reference evidence="2" key="2">
    <citation type="journal article" date="2023" name="Science">
        <title>Genomic signatures of disease resistance in endangered staghorn corals.</title>
        <authorList>
            <person name="Vollmer S.V."/>
            <person name="Selwyn J.D."/>
            <person name="Despard B.A."/>
            <person name="Roesel C.L."/>
        </authorList>
    </citation>
    <scope>NUCLEOTIDE SEQUENCE</scope>
    <source>
        <strain evidence="2">K2</strain>
    </source>
</reference>
<proteinExistence type="predicted"/>
<dbReference type="EMBL" id="JARQWQ010000010">
    <property type="protein sequence ID" value="KAK2569421.1"/>
    <property type="molecule type" value="Genomic_DNA"/>
</dbReference>
<accession>A0AAD9QYI2</accession>
<dbReference type="Proteomes" id="UP001249851">
    <property type="component" value="Unassembled WGS sequence"/>
</dbReference>
<evidence type="ECO:0000313" key="2">
    <source>
        <dbReference type="EMBL" id="KAK2569421.1"/>
    </source>
</evidence>
<keyword evidence="3" id="KW-1185">Reference proteome</keyword>
<gene>
    <name evidence="2" type="ORF">P5673_006348</name>
</gene>
<reference evidence="2" key="1">
    <citation type="journal article" date="2023" name="G3 (Bethesda)">
        <title>Whole genome assembly and annotation of the endangered Caribbean coral Acropora cervicornis.</title>
        <authorList>
            <person name="Selwyn J.D."/>
            <person name="Vollmer S.V."/>
        </authorList>
    </citation>
    <scope>NUCLEOTIDE SEQUENCE</scope>
    <source>
        <strain evidence="2">K2</strain>
    </source>
</reference>
<dbReference type="AlphaFoldDB" id="A0AAD9QYI2"/>
<feature type="region of interest" description="Disordered" evidence="1">
    <location>
        <begin position="35"/>
        <end position="64"/>
    </location>
</feature>
<evidence type="ECO:0000256" key="1">
    <source>
        <dbReference type="SAM" id="MobiDB-lite"/>
    </source>
</evidence>
<comment type="caution">
    <text evidence="2">The sequence shown here is derived from an EMBL/GenBank/DDBJ whole genome shotgun (WGS) entry which is preliminary data.</text>
</comment>
<protein>
    <submittedName>
        <fullName evidence="2">Uncharacterized protein</fullName>
    </submittedName>
</protein>
<feature type="region of interest" description="Disordered" evidence="1">
    <location>
        <begin position="149"/>
        <end position="184"/>
    </location>
</feature>